<evidence type="ECO:0000313" key="3">
    <source>
        <dbReference type="EMBL" id="MFB9833953.1"/>
    </source>
</evidence>
<dbReference type="Proteomes" id="UP001589627">
    <property type="component" value="Unassembled WGS sequence"/>
</dbReference>
<dbReference type="PANTHER" id="PTHR13847:SF289">
    <property type="entry name" value="GLYCINE OXIDASE"/>
    <property type="match status" value="1"/>
</dbReference>
<gene>
    <name evidence="3" type="ORF">ACFFNX_17350</name>
</gene>
<dbReference type="GO" id="GO:0016491">
    <property type="term" value="F:oxidoreductase activity"/>
    <property type="evidence" value="ECO:0007669"/>
    <property type="project" value="UniProtKB-KW"/>
</dbReference>
<sequence length="466" mass="48633">MRENCDVAVVGAGVVGLATAFELLTRGLTVTLIGPRGGDHAGQATRAAGAMLSTFSEIEPHHDEHRVILETTERVTAHEMYPAWLETVGGHAGRRLTATLGTWVLAPAGKRAWLNPIAGAAHAAGHPAEQHDATDIPGLAAPPSSAAALWLPTEARIDSSDLVEALTHAVTDHPRAEWRDTQACAVGSGRVRCTDGTQVSAADVVLAAGAGIPALLPEAGRPIGVPPILAGRGVSALLRAPAVAPPHVVRTPNAAFACGVHLVPRADGTQYLGGTNRLTMSPETDRRASLDELSVLIGDATGLLDHRLSGAELLAVRVGLRPYTLDHLPLIGRTGERSLLLATATYRCGVLLAPRLAALVADEVTEPGALEAHPYRVLRPMAVPNVEDVIADGAAHGLVEHLLQGGGHFSPTSKAQLDAFLALALRALLTDQRDGAAALRRLWQAAPVPEVLPSLLAMAQRSQALR</sequence>
<reference evidence="3 4" key="1">
    <citation type="submission" date="2024-09" db="EMBL/GenBank/DDBJ databases">
        <authorList>
            <person name="Sun Q."/>
            <person name="Mori K."/>
        </authorList>
    </citation>
    <scope>NUCLEOTIDE SEQUENCE [LARGE SCALE GENOMIC DNA]</scope>
    <source>
        <strain evidence="3 4">TBRC 0563</strain>
    </source>
</reference>
<dbReference type="InterPro" id="IPR036188">
    <property type="entry name" value="FAD/NAD-bd_sf"/>
</dbReference>
<dbReference type="EC" id="1.-.-.-" evidence="3"/>
<dbReference type="Pfam" id="PF01266">
    <property type="entry name" value="DAO"/>
    <property type="match status" value="1"/>
</dbReference>
<evidence type="ECO:0000256" key="1">
    <source>
        <dbReference type="ARBA" id="ARBA00023002"/>
    </source>
</evidence>
<keyword evidence="4" id="KW-1185">Reference proteome</keyword>
<evidence type="ECO:0000313" key="4">
    <source>
        <dbReference type="Proteomes" id="UP001589627"/>
    </source>
</evidence>
<comment type="caution">
    <text evidence="3">The sequence shown here is derived from an EMBL/GenBank/DDBJ whole genome shotgun (WGS) entry which is preliminary data.</text>
</comment>
<protein>
    <submittedName>
        <fullName evidence="3">NAD(P)/FAD-dependent oxidoreductase</fullName>
        <ecNumber evidence="3">1.-.-.-</ecNumber>
    </submittedName>
</protein>
<keyword evidence="1 3" id="KW-0560">Oxidoreductase</keyword>
<feature type="domain" description="FAD dependent oxidoreductase" evidence="2">
    <location>
        <begin position="6"/>
        <end position="362"/>
    </location>
</feature>
<proteinExistence type="predicted"/>
<dbReference type="Gene3D" id="3.50.50.60">
    <property type="entry name" value="FAD/NAD(P)-binding domain"/>
    <property type="match status" value="1"/>
</dbReference>
<organism evidence="3 4">
    <name type="scientific">Actinoallomurus acaciae</name>
    <dbReference type="NCBI Taxonomy" id="502577"/>
    <lineage>
        <taxon>Bacteria</taxon>
        <taxon>Bacillati</taxon>
        <taxon>Actinomycetota</taxon>
        <taxon>Actinomycetes</taxon>
        <taxon>Streptosporangiales</taxon>
        <taxon>Thermomonosporaceae</taxon>
        <taxon>Actinoallomurus</taxon>
    </lineage>
</organism>
<dbReference type="EMBL" id="JBHLZP010000114">
    <property type="protein sequence ID" value="MFB9833953.1"/>
    <property type="molecule type" value="Genomic_DNA"/>
</dbReference>
<dbReference type="SUPFAM" id="SSF51971">
    <property type="entry name" value="Nucleotide-binding domain"/>
    <property type="match status" value="1"/>
</dbReference>
<dbReference type="RefSeq" id="WP_378202607.1">
    <property type="nucleotide sequence ID" value="NZ_JBHLZP010000114.1"/>
</dbReference>
<name>A0ABV5YFY9_9ACTN</name>
<dbReference type="Gene3D" id="3.30.9.10">
    <property type="entry name" value="D-Amino Acid Oxidase, subunit A, domain 2"/>
    <property type="match status" value="1"/>
</dbReference>
<dbReference type="PANTHER" id="PTHR13847">
    <property type="entry name" value="SARCOSINE DEHYDROGENASE-RELATED"/>
    <property type="match status" value="1"/>
</dbReference>
<evidence type="ECO:0000259" key="2">
    <source>
        <dbReference type="Pfam" id="PF01266"/>
    </source>
</evidence>
<accession>A0ABV5YFY9</accession>
<dbReference type="InterPro" id="IPR006076">
    <property type="entry name" value="FAD-dep_OxRdtase"/>
</dbReference>
<dbReference type="SUPFAM" id="SSF54373">
    <property type="entry name" value="FAD-linked reductases, C-terminal domain"/>
    <property type="match status" value="1"/>
</dbReference>